<evidence type="ECO:0000313" key="3">
    <source>
        <dbReference type="Proteomes" id="UP000240830"/>
    </source>
</evidence>
<dbReference type="Pfam" id="PF13878">
    <property type="entry name" value="zf-C2H2_3"/>
    <property type="match status" value="1"/>
</dbReference>
<dbReference type="Proteomes" id="UP000240830">
    <property type="component" value="Unassembled WGS sequence"/>
</dbReference>
<dbReference type="OrthoDB" id="428854at2759"/>
<sequence length="118" mass="13613">MKTYSRKTAIERPDVCTVDDTLLAKVTPVKRTKITDYFFREPGAEKVVKRKPAVDHKSKSSSLQQTFLDLGQQDLFITSCMDCGMKYDRSFASDVKRHDIEHGRLMSCFNAEKVLRLY</sequence>
<dbReference type="InterPro" id="IPR028005">
    <property type="entry name" value="AcTrfase_ESCO_Znf_dom"/>
</dbReference>
<organism evidence="2 3">
    <name type="scientific">Paramicrosporidium saccamoebae</name>
    <dbReference type="NCBI Taxonomy" id="1246581"/>
    <lineage>
        <taxon>Eukaryota</taxon>
        <taxon>Fungi</taxon>
        <taxon>Fungi incertae sedis</taxon>
        <taxon>Cryptomycota</taxon>
        <taxon>Cryptomycota incertae sedis</taxon>
        <taxon>Paramicrosporidium</taxon>
    </lineage>
</organism>
<evidence type="ECO:0000313" key="2">
    <source>
        <dbReference type="EMBL" id="PJF19896.1"/>
    </source>
</evidence>
<gene>
    <name evidence="2" type="ORF">PSACC_00288</name>
</gene>
<name>A0A2H9TQB1_9FUNG</name>
<protein>
    <recommendedName>
        <fullName evidence="1">N-acetyltransferase ESCO zinc-finger domain-containing protein</fullName>
    </recommendedName>
</protein>
<dbReference type="EMBL" id="MTSL01000030">
    <property type="protein sequence ID" value="PJF19896.1"/>
    <property type="molecule type" value="Genomic_DNA"/>
</dbReference>
<accession>A0A2H9TQB1</accession>
<proteinExistence type="predicted"/>
<comment type="caution">
    <text evidence="2">The sequence shown here is derived from an EMBL/GenBank/DDBJ whole genome shotgun (WGS) entry which is preliminary data.</text>
</comment>
<dbReference type="AlphaFoldDB" id="A0A2H9TQB1"/>
<reference evidence="2 3" key="1">
    <citation type="submission" date="2016-10" db="EMBL/GenBank/DDBJ databases">
        <title>The genome of Paramicrosporidium saccamoebae is the missing link in understanding Cryptomycota and Microsporidia evolution.</title>
        <authorList>
            <person name="Quandt C.A."/>
            <person name="Beaudet D."/>
            <person name="Corsaro D."/>
            <person name="Michel R."/>
            <person name="Corradi N."/>
            <person name="James T."/>
        </authorList>
    </citation>
    <scope>NUCLEOTIDE SEQUENCE [LARGE SCALE GENOMIC DNA]</scope>
    <source>
        <strain evidence="2 3">KSL3</strain>
    </source>
</reference>
<feature type="domain" description="N-acetyltransferase ESCO zinc-finger" evidence="1">
    <location>
        <begin position="65"/>
        <end position="102"/>
    </location>
</feature>
<evidence type="ECO:0000259" key="1">
    <source>
        <dbReference type="Pfam" id="PF13878"/>
    </source>
</evidence>
<keyword evidence="3" id="KW-1185">Reference proteome</keyword>